<dbReference type="Pfam" id="PF12691">
    <property type="entry name" value="Phage_tail_terminator_6"/>
    <property type="match status" value="1"/>
</dbReference>
<accession>A0A6M3M5J1</accession>
<evidence type="ECO:0000313" key="1">
    <source>
        <dbReference type="EMBL" id="QJB02558.1"/>
    </source>
</evidence>
<organism evidence="1">
    <name type="scientific">viral metagenome</name>
    <dbReference type="NCBI Taxonomy" id="1070528"/>
    <lineage>
        <taxon>unclassified sequences</taxon>
        <taxon>metagenomes</taxon>
        <taxon>organismal metagenomes</taxon>
    </lineage>
</organism>
<evidence type="ECO:0008006" key="2">
    <source>
        <dbReference type="Google" id="ProtNLM"/>
    </source>
</evidence>
<sequence length="132" mass="15133">MIKEFVEYIEDNTDFTVGTDLFAISVDSDQIDECVVVREDSPGLVHGTMTDYRQLPLRAYARATTRFTARDNAYTVFDLLHGKMQFDLPIIDDGYTYTCNCECRSPYYMGLDESGRRHVYVVAIDLTITNMT</sequence>
<protein>
    <recommendedName>
        <fullName evidence="2">Tail protein</fullName>
    </recommendedName>
</protein>
<dbReference type="InterPro" id="IPR024411">
    <property type="entry name" value="Tail_terminator_phage"/>
</dbReference>
<name>A0A6M3M5J1_9ZZZZ</name>
<reference evidence="1" key="1">
    <citation type="submission" date="2020-03" db="EMBL/GenBank/DDBJ databases">
        <title>The deep terrestrial virosphere.</title>
        <authorList>
            <person name="Holmfeldt K."/>
            <person name="Nilsson E."/>
            <person name="Simone D."/>
            <person name="Lopez-Fernandez M."/>
            <person name="Wu X."/>
            <person name="de Brujin I."/>
            <person name="Lundin D."/>
            <person name="Andersson A."/>
            <person name="Bertilsson S."/>
            <person name="Dopson M."/>
        </authorList>
    </citation>
    <scope>NUCLEOTIDE SEQUENCE</scope>
    <source>
        <strain evidence="1">MM171B01176</strain>
    </source>
</reference>
<dbReference type="AlphaFoldDB" id="A0A6M3M5J1"/>
<dbReference type="EMBL" id="MT143792">
    <property type="protein sequence ID" value="QJB02558.1"/>
    <property type="molecule type" value="Genomic_DNA"/>
</dbReference>
<gene>
    <name evidence="1" type="ORF">MM171B01176_0013</name>
</gene>
<proteinExistence type="predicted"/>